<sequence>RSLIEIIRSSCKSQMFDKFHLKAFKQFWKPDPEQTAMRVYGEAYASDCAAEFEQTVYENISESIPGEEEVENVVIWVMVWSDSTHLAQFGTASLWPIYIYIGNLSKYIRCNRSAFAANHLAYIPSLPDVIGAEYYKKFSETPSAEVLRFLKREIMQAVWMLLMNDEFVHAHKHGFLEKCADSKVRRFFPRFYTYSADNMDRILLVCMKFIAECFCPGCLAKKSDIHKLGTVNDFKMRISCQRHDSIHHQAKVRNARKLIFQNGYGVESTAVKEILDRESLTPIQNAWSLRLYEHGFDHFLMHPSDMLHMWSVGKEKDIFAASVRLLYTCSNDLVTEMDQRFRQVPTFGKRVVRKFRNNVSAMKKLAGRDYNNIIICAMPCVEELFTDVGMEELMQELFFVSATWYSFADLRLHTDSTLEFLKSTMTDLGHILRQFTKSANEHPMVELPEETASRHRRNPKQNASTPKSKKFSNSAPKTHFLGDFVRSIKYFGTTDSYDTSIGESQHQQVKGYYDRTNKQDHEAQIARHNNRTMLLHGIQQRNNKEATRNQLALTEDHNEPLPYTDPEVKYHMAFCKQFFLDLNDLEYDKDIALKVFDF</sequence>
<organism evidence="2 3">
    <name type="scientific">Dendrothele bispora (strain CBS 962.96)</name>
    <dbReference type="NCBI Taxonomy" id="1314807"/>
    <lineage>
        <taxon>Eukaryota</taxon>
        <taxon>Fungi</taxon>
        <taxon>Dikarya</taxon>
        <taxon>Basidiomycota</taxon>
        <taxon>Agaricomycotina</taxon>
        <taxon>Agaricomycetes</taxon>
        <taxon>Agaricomycetidae</taxon>
        <taxon>Agaricales</taxon>
        <taxon>Agaricales incertae sedis</taxon>
        <taxon>Dendrothele</taxon>
    </lineage>
</organism>
<gene>
    <name evidence="2" type="ORF">K435DRAFT_652331</name>
</gene>
<feature type="non-terminal residue" evidence="2">
    <location>
        <position position="1"/>
    </location>
</feature>
<feature type="compositionally biased region" description="Polar residues" evidence="1">
    <location>
        <begin position="460"/>
        <end position="474"/>
    </location>
</feature>
<name>A0A4S8MK36_DENBC</name>
<dbReference type="OrthoDB" id="2687259at2759"/>
<evidence type="ECO:0000313" key="3">
    <source>
        <dbReference type="Proteomes" id="UP000297245"/>
    </source>
</evidence>
<keyword evidence="3" id="KW-1185">Reference proteome</keyword>
<feature type="region of interest" description="Disordered" evidence="1">
    <location>
        <begin position="442"/>
        <end position="474"/>
    </location>
</feature>
<evidence type="ECO:0000313" key="2">
    <source>
        <dbReference type="EMBL" id="THV02941.1"/>
    </source>
</evidence>
<dbReference type="EMBL" id="ML179072">
    <property type="protein sequence ID" value="THV02941.1"/>
    <property type="molecule type" value="Genomic_DNA"/>
</dbReference>
<reference evidence="2 3" key="1">
    <citation type="journal article" date="2019" name="Nat. Ecol. Evol.">
        <title>Megaphylogeny resolves global patterns of mushroom evolution.</title>
        <authorList>
            <person name="Varga T."/>
            <person name="Krizsan K."/>
            <person name="Foldi C."/>
            <person name="Dima B."/>
            <person name="Sanchez-Garcia M."/>
            <person name="Sanchez-Ramirez S."/>
            <person name="Szollosi G.J."/>
            <person name="Szarkandi J.G."/>
            <person name="Papp V."/>
            <person name="Albert L."/>
            <person name="Andreopoulos W."/>
            <person name="Angelini C."/>
            <person name="Antonin V."/>
            <person name="Barry K.W."/>
            <person name="Bougher N.L."/>
            <person name="Buchanan P."/>
            <person name="Buyck B."/>
            <person name="Bense V."/>
            <person name="Catcheside P."/>
            <person name="Chovatia M."/>
            <person name="Cooper J."/>
            <person name="Damon W."/>
            <person name="Desjardin D."/>
            <person name="Finy P."/>
            <person name="Geml J."/>
            <person name="Haridas S."/>
            <person name="Hughes K."/>
            <person name="Justo A."/>
            <person name="Karasinski D."/>
            <person name="Kautmanova I."/>
            <person name="Kiss B."/>
            <person name="Kocsube S."/>
            <person name="Kotiranta H."/>
            <person name="LaButti K.M."/>
            <person name="Lechner B.E."/>
            <person name="Liimatainen K."/>
            <person name="Lipzen A."/>
            <person name="Lukacs Z."/>
            <person name="Mihaltcheva S."/>
            <person name="Morgado L.N."/>
            <person name="Niskanen T."/>
            <person name="Noordeloos M.E."/>
            <person name="Ohm R.A."/>
            <person name="Ortiz-Santana B."/>
            <person name="Ovrebo C."/>
            <person name="Racz N."/>
            <person name="Riley R."/>
            <person name="Savchenko A."/>
            <person name="Shiryaev A."/>
            <person name="Soop K."/>
            <person name="Spirin V."/>
            <person name="Szebenyi C."/>
            <person name="Tomsovsky M."/>
            <person name="Tulloss R.E."/>
            <person name="Uehling J."/>
            <person name="Grigoriev I.V."/>
            <person name="Vagvolgyi C."/>
            <person name="Papp T."/>
            <person name="Martin F.M."/>
            <person name="Miettinen O."/>
            <person name="Hibbett D.S."/>
            <person name="Nagy L.G."/>
        </authorList>
    </citation>
    <scope>NUCLEOTIDE SEQUENCE [LARGE SCALE GENOMIC DNA]</scope>
    <source>
        <strain evidence="2 3">CBS 962.96</strain>
    </source>
</reference>
<dbReference type="AlphaFoldDB" id="A0A4S8MK36"/>
<accession>A0A4S8MK36</accession>
<dbReference type="Pfam" id="PF18759">
    <property type="entry name" value="Plavaka"/>
    <property type="match status" value="1"/>
</dbReference>
<dbReference type="InterPro" id="IPR041078">
    <property type="entry name" value="Plavaka"/>
</dbReference>
<dbReference type="Proteomes" id="UP000297245">
    <property type="component" value="Unassembled WGS sequence"/>
</dbReference>
<evidence type="ECO:0000256" key="1">
    <source>
        <dbReference type="SAM" id="MobiDB-lite"/>
    </source>
</evidence>
<proteinExistence type="predicted"/>
<protein>
    <submittedName>
        <fullName evidence="2">Uncharacterized protein</fullName>
    </submittedName>
</protein>